<sequence>MANTQTHLLTTLLNTSKESPQVVRARSKGGQEGGADARSRLAGCEGPEIGPRSGGQRRSGKTGIAGRRGVTWSFGGVRRYLRKKEKGSFGGGLVSPDVSSGLCGERRVSLAASKGALLCAVFGAMGHAEGGAEATGGLGSSSLLPQAEFLFPPSHHINSRVSCKGGVPRQ</sequence>
<accession>A0A7S4MB24</accession>
<evidence type="ECO:0000313" key="2">
    <source>
        <dbReference type="EMBL" id="CAE2211495.1"/>
    </source>
</evidence>
<name>A0A7S4MB24_9STRA</name>
<dbReference type="AlphaFoldDB" id="A0A7S4MB24"/>
<dbReference type="EMBL" id="HBKQ01007052">
    <property type="protein sequence ID" value="CAE2211495.1"/>
    <property type="molecule type" value="Transcribed_RNA"/>
</dbReference>
<protein>
    <submittedName>
        <fullName evidence="2">Uncharacterized protein</fullName>
    </submittedName>
</protein>
<gene>
    <name evidence="2" type="ORF">OAUR00152_LOCUS4711</name>
</gene>
<reference evidence="2" key="1">
    <citation type="submission" date="2021-01" db="EMBL/GenBank/DDBJ databases">
        <authorList>
            <person name="Corre E."/>
            <person name="Pelletier E."/>
            <person name="Niang G."/>
            <person name="Scheremetjew M."/>
            <person name="Finn R."/>
            <person name="Kale V."/>
            <person name="Holt S."/>
            <person name="Cochrane G."/>
            <person name="Meng A."/>
            <person name="Brown T."/>
            <person name="Cohen L."/>
        </authorList>
    </citation>
    <scope>NUCLEOTIDE SEQUENCE</scope>
    <source>
        <strain evidence="2">Isolate 1302-5</strain>
    </source>
</reference>
<feature type="region of interest" description="Disordered" evidence="1">
    <location>
        <begin position="14"/>
        <end position="65"/>
    </location>
</feature>
<organism evidence="2">
    <name type="scientific">Odontella aurita</name>
    <dbReference type="NCBI Taxonomy" id="265563"/>
    <lineage>
        <taxon>Eukaryota</taxon>
        <taxon>Sar</taxon>
        <taxon>Stramenopiles</taxon>
        <taxon>Ochrophyta</taxon>
        <taxon>Bacillariophyta</taxon>
        <taxon>Mediophyceae</taxon>
        <taxon>Biddulphiophycidae</taxon>
        <taxon>Eupodiscales</taxon>
        <taxon>Odontellaceae</taxon>
        <taxon>Odontella</taxon>
    </lineage>
</organism>
<evidence type="ECO:0000256" key="1">
    <source>
        <dbReference type="SAM" id="MobiDB-lite"/>
    </source>
</evidence>
<proteinExistence type="predicted"/>